<dbReference type="Proteomes" id="UP000283431">
    <property type="component" value="Unassembled WGS sequence"/>
</dbReference>
<protein>
    <submittedName>
        <fullName evidence="2">Uncharacterized protein</fullName>
    </submittedName>
</protein>
<evidence type="ECO:0000313" key="2">
    <source>
        <dbReference type="EMBL" id="RHL77214.1"/>
    </source>
</evidence>
<accession>A0A396FCI1</accession>
<dbReference type="Proteomes" id="UP000266698">
    <property type="component" value="Unassembled WGS sequence"/>
</dbReference>
<dbReference type="AlphaFoldDB" id="A0A396FCI1"/>
<reference evidence="3 4" key="1">
    <citation type="submission" date="2018-08" db="EMBL/GenBank/DDBJ databases">
        <title>A genome reference for cultivated species of the human gut microbiota.</title>
        <authorList>
            <person name="Zou Y."/>
            <person name="Xue W."/>
            <person name="Luo G."/>
        </authorList>
    </citation>
    <scope>NUCLEOTIDE SEQUENCE [LARGE SCALE GENOMIC DNA]</scope>
    <source>
        <strain evidence="2 3">AF36-2BH</strain>
        <strain evidence="1 4">AM48-7</strain>
    </source>
</reference>
<dbReference type="EMBL" id="QSEN01000011">
    <property type="protein sequence ID" value="RGZ75185.1"/>
    <property type="molecule type" value="Genomic_DNA"/>
</dbReference>
<evidence type="ECO:0000313" key="4">
    <source>
        <dbReference type="Proteomes" id="UP000283431"/>
    </source>
</evidence>
<organism evidence="2 3">
    <name type="scientific">Agathobacter rectalis</name>
    <dbReference type="NCBI Taxonomy" id="39491"/>
    <lineage>
        <taxon>Bacteria</taxon>
        <taxon>Bacillati</taxon>
        <taxon>Bacillota</taxon>
        <taxon>Clostridia</taxon>
        <taxon>Lachnospirales</taxon>
        <taxon>Lachnospiraceae</taxon>
        <taxon>Agathobacter</taxon>
    </lineage>
</organism>
<evidence type="ECO:0000313" key="3">
    <source>
        <dbReference type="Proteomes" id="UP000266698"/>
    </source>
</evidence>
<evidence type="ECO:0000313" key="1">
    <source>
        <dbReference type="EMBL" id="RGZ75185.1"/>
    </source>
</evidence>
<sequence>MRYSIKAFIKEKNETVSNVASKLQLSRPTFDTYIAAYESGLKITKGRYQKIFDSLFSDYYISSDVFKERLELYHELLKSEKKNEPIEYLSKRADRTSMLMNEIRDNIRYNGLDNDLYKFINLVITNYSEDIFYNLVQFFLILYGKKDMSHVTDFQTAYFSELYCALSEIDHNEITFNLKDWEKYKKISRDAYLREQLRYMEIEKENIMQKQEEIRRQIYENTITWI</sequence>
<comment type="caution">
    <text evidence="2">The sequence shown here is derived from an EMBL/GenBank/DDBJ whole genome shotgun (WGS) entry which is preliminary data.</text>
</comment>
<dbReference type="RefSeq" id="WP_118375571.1">
    <property type="nucleotide sequence ID" value="NZ_JADNBN010000018.1"/>
</dbReference>
<name>A0A396FCI1_9FIRM</name>
<gene>
    <name evidence="2" type="ORF">DW001_12415</name>
    <name evidence="1" type="ORF">DW975_07560</name>
</gene>
<dbReference type="EMBL" id="QRPB01000016">
    <property type="protein sequence ID" value="RHL77214.1"/>
    <property type="molecule type" value="Genomic_DNA"/>
</dbReference>
<proteinExistence type="predicted"/>